<reference evidence="1" key="1">
    <citation type="submission" date="2018-10" db="EMBL/GenBank/DDBJ databases">
        <title>Effector identification in a new, highly contiguous assembly of the strawberry crown rot pathogen Phytophthora cactorum.</title>
        <authorList>
            <person name="Armitage A.D."/>
            <person name="Nellist C.F."/>
            <person name="Bates H."/>
            <person name="Vickerstaff R.J."/>
            <person name="Harrison R.J."/>
        </authorList>
    </citation>
    <scope>NUCLEOTIDE SEQUENCE</scope>
    <source>
        <strain evidence="1">4040</strain>
        <strain evidence="2">P421</strain>
    </source>
</reference>
<evidence type="ECO:0000313" key="1">
    <source>
        <dbReference type="EMBL" id="KAG2935732.1"/>
    </source>
</evidence>
<evidence type="ECO:0000313" key="2">
    <source>
        <dbReference type="EMBL" id="KAG3218067.1"/>
    </source>
</evidence>
<accession>A0A8T1KMI5</accession>
<protein>
    <submittedName>
        <fullName evidence="1">Uncharacterized protein</fullName>
    </submittedName>
</protein>
<evidence type="ECO:0000313" key="3">
    <source>
        <dbReference type="Proteomes" id="UP000736787"/>
    </source>
</evidence>
<dbReference type="EMBL" id="RCMV01000385">
    <property type="protein sequence ID" value="KAG3218067.1"/>
    <property type="molecule type" value="Genomic_DNA"/>
</dbReference>
<dbReference type="Proteomes" id="UP000760860">
    <property type="component" value="Unassembled WGS sequence"/>
</dbReference>
<organism evidence="1 3">
    <name type="scientific">Phytophthora cactorum</name>
    <dbReference type="NCBI Taxonomy" id="29920"/>
    <lineage>
        <taxon>Eukaryota</taxon>
        <taxon>Sar</taxon>
        <taxon>Stramenopiles</taxon>
        <taxon>Oomycota</taxon>
        <taxon>Peronosporomycetes</taxon>
        <taxon>Peronosporales</taxon>
        <taxon>Peronosporaceae</taxon>
        <taxon>Phytophthora</taxon>
    </lineage>
</organism>
<sequence>MPKQSERQLLLREIVDITAVAELEEEDEYCKCAGRGKLSNASTV</sequence>
<proteinExistence type="predicted"/>
<dbReference type="EMBL" id="RCMK01000337">
    <property type="protein sequence ID" value="KAG2935732.1"/>
    <property type="molecule type" value="Genomic_DNA"/>
</dbReference>
<name>A0A8T1KMI5_9STRA</name>
<dbReference type="AlphaFoldDB" id="A0A8T1KMI5"/>
<dbReference type="Proteomes" id="UP000736787">
    <property type="component" value="Unassembled WGS sequence"/>
</dbReference>
<comment type="caution">
    <text evidence="1">The sequence shown here is derived from an EMBL/GenBank/DDBJ whole genome shotgun (WGS) entry which is preliminary data.</text>
</comment>
<gene>
    <name evidence="1" type="ORF">PC117_g12343</name>
    <name evidence="2" type="ORF">PC129_g11120</name>
</gene>